<dbReference type="AlphaFoldDB" id="A0AAD9PU68"/>
<organism evidence="2 3">
    <name type="scientific">Acropora cervicornis</name>
    <name type="common">Staghorn coral</name>
    <dbReference type="NCBI Taxonomy" id="6130"/>
    <lineage>
        <taxon>Eukaryota</taxon>
        <taxon>Metazoa</taxon>
        <taxon>Cnidaria</taxon>
        <taxon>Anthozoa</taxon>
        <taxon>Hexacorallia</taxon>
        <taxon>Scleractinia</taxon>
        <taxon>Astrocoeniina</taxon>
        <taxon>Acroporidae</taxon>
        <taxon>Acropora</taxon>
    </lineage>
</organism>
<evidence type="ECO:0000259" key="1">
    <source>
        <dbReference type="Pfam" id="PF20700"/>
    </source>
</evidence>
<gene>
    <name evidence="2" type="ORF">P5673_030653</name>
</gene>
<dbReference type="Proteomes" id="UP001249851">
    <property type="component" value="Unassembled WGS sequence"/>
</dbReference>
<accession>A0AAD9PU68</accession>
<proteinExistence type="predicted"/>
<comment type="caution">
    <text evidence="2">The sequence shown here is derived from an EMBL/GenBank/DDBJ whole genome shotgun (WGS) entry which is preliminary data.</text>
</comment>
<dbReference type="InterPro" id="IPR049012">
    <property type="entry name" value="Mutator_transp_dom"/>
</dbReference>
<dbReference type="EMBL" id="JARQWQ010000133">
    <property type="protein sequence ID" value="KAK2549024.1"/>
    <property type="molecule type" value="Genomic_DNA"/>
</dbReference>
<evidence type="ECO:0000313" key="2">
    <source>
        <dbReference type="EMBL" id="KAK2549024.1"/>
    </source>
</evidence>
<feature type="domain" description="Mutator-like transposase" evidence="1">
    <location>
        <begin position="2"/>
        <end position="116"/>
    </location>
</feature>
<name>A0AAD9PU68_ACRCE</name>
<reference evidence="2" key="1">
    <citation type="journal article" date="2023" name="G3 (Bethesda)">
        <title>Whole genome assembly and annotation of the endangered Caribbean coral Acropora cervicornis.</title>
        <authorList>
            <person name="Selwyn J.D."/>
            <person name="Vollmer S.V."/>
        </authorList>
    </citation>
    <scope>NUCLEOTIDE SEQUENCE</scope>
    <source>
        <strain evidence="2">K2</strain>
    </source>
</reference>
<dbReference type="Pfam" id="PF20700">
    <property type="entry name" value="Mutator"/>
    <property type="match status" value="1"/>
</dbReference>
<sequence length="256" mass="28077">MAYDVNTRIVLGALNAGIGQTHVNSLLSCMNVPSINHTTFKAREREIGKAVESVAEASCMESSHEERKRAVAAGSQIDDEGLVGVLVSYDMGWQKQGKAYNSPTGHGAVLGVSTGKDPVGYIHNELPHGKDLHGTSLQQALQNLFDEYATETITTKLAPRMDSQRNESLNGTIGSKNLKIRHYGGSESSDFRTTCGVAQHNEGHKFVNKTLFKAGITPGTFCLNHQQQEDLKSIKDKIRRKKKAASFKNYQNNYKP</sequence>
<protein>
    <recommendedName>
        <fullName evidence="1">Mutator-like transposase domain-containing protein</fullName>
    </recommendedName>
</protein>
<keyword evidence="3" id="KW-1185">Reference proteome</keyword>
<reference evidence="2" key="2">
    <citation type="journal article" date="2023" name="Science">
        <title>Genomic signatures of disease resistance in endangered staghorn corals.</title>
        <authorList>
            <person name="Vollmer S.V."/>
            <person name="Selwyn J.D."/>
            <person name="Despard B.A."/>
            <person name="Roesel C.L."/>
        </authorList>
    </citation>
    <scope>NUCLEOTIDE SEQUENCE</scope>
    <source>
        <strain evidence="2">K2</strain>
    </source>
</reference>
<evidence type="ECO:0000313" key="3">
    <source>
        <dbReference type="Proteomes" id="UP001249851"/>
    </source>
</evidence>